<dbReference type="GO" id="GO:0043067">
    <property type="term" value="P:regulation of programmed cell death"/>
    <property type="evidence" value="ECO:0007669"/>
    <property type="project" value="UniProtKB-ARBA"/>
</dbReference>
<dbReference type="InterPro" id="IPR015917">
    <property type="entry name" value="Pept_C14A"/>
</dbReference>
<evidence type="ECO:0000256" key="2">
    <source>
        <dbReference type="ARBA" id="ARBA00022703"/>
    </source>
</evidence>
<comment type="similarity">
    <text evidence="1 3">Belongs to the peptidase C14A family.</text>
</comment>
<organism evidence="6 7">
    <name type="scientific">Nephila pilipes</name>
    <name type="common">Giant wood spider</name>
    <name type="synonym">Nephila maculata</name>
    <dbReference type="NCBI Taxonomy" id="299642"/>
    <lineage>
        <taxon>Eukaryota</taxon>
        <taxon>Metazoa</taxon>
        <taxon>Ecdysozoa</taxon>
        <taxon>Arthropoda</taxon>
        <taxon>Chelicerata</taxon>
        <taxon>Arachnida</taxon>
        <taxon>Araneae</taxon>
        <taxon>Araneomorphae</taxon>
        <taxon>Entelegynae</taxon>
        <taxon>Araneoidea</taxon>
        <taxon>Nephilidae</taxon>
        <taxon>Nephila</taxon>
    </lineage>
</organism>
<dbReference type="GO" id="GO:0006915">
    <property type="term" value="P:apoptotic process"/>
    <property type="evidence" value="ECO:0007669"/>
    <property type="project" value="UniProtKB-KW"/>
</dbReference>
<dbReference type="PANTHER" id="PTHR48169:SF7">
    <property type="entry name" value="CASPASE 10"/>
    <property type="match status" value="1"/>
</dbReference>
<comment type="caution">
    <text evidence="6">The sequence shown here is derived from an EMBL/GenBank/DDBJ whole genome shotgun (WGS) entry which is preliminary data.</text>
</comment>
<dbReference type="SUPFAM" id="SSF52129">
    <property type="entry name" value="Caspase-like"/>
    <property type="match status" value="2"/>
</dbReference>
<accession>A0A8X6QQ10</accession>
<proteinExistence type="inferred from homology"/>
<reference evidence="6" key="1">
    <citation type="submission" date="2020-08" db="EMBL/GenBank/DDBJ databases">
        <title>Multicomponent nature underlies the extraordinary mechanical properties of spider dragline silk.</title>
        <authorList>
            <person name="Kono N."/>
            <person name="Nakamura H."/>
            <person name="Mori M."/>
            <person name="Yoshida Y."/>
            <person name="Ohtoshi R."/>
            <person name="Malay A.D."/>
            <person name="Moran D.A.P."/>
            <person name="Tomita M."/>
            <person name="Numata K."/>
            <person name="Arakawa K."/>
        </authorList>
    </citation>
    <scope>NUCLEOTIDE SEQUENCE</scope>
</reference>
<dbReference type="InterPro" id="IPR011600">
    <property type="entry name" value="Pept_C14_caspase"/>
</dbReference>
<dbReference type="InterPro" id="IPR029030">
    <property type="entry name" value="Caspase-like_dom_sf"/>
</dbReference>
<dbReference type="PANTHER" id="PTHR48169">
    <property type="entry name" value="DED DOMAIN-CONTAINING PROTEIN"/>
    <property type="match status" value="1"/>
</dbReference>
<feature type="domain" description="Caspase family p20" evidence="5">
    <location>
        <begin position="100"/>
        <end position="221"/>
    </location>
</feature>
<dbReference type="Gene3D" id="3.40.50.1460">
    <property type="match status" value="2"/>
</dbReference>
<dbReference type="GO" id="GO:0004197">
    <property type="term" value="F:cysteine-type endopeptidase activity"/>
    <property type="evidence" value="ECO:0007669"/>
    <property type="project" value="InterPro"/>
</dbReference>
<dbReference type="PROSITE" id="PS01122">
    <property type="entry name" value="CASPASE_CYS"/>
    <property type="match status" value="1"/>
</dbReference>
<evidence type="ECO:0000259" key="5">
    <source>
        <dbReference type="PROSITE" id="PS50208"/>
    </source>
</evidence>
<name>A0A8X6QQ10_NEPPI</name>
<dbReference type="PRINTS" id="PR00376">
    <property type="entry name" value="IL1BCENZYME"/>
</dbReference>
<evidence type="ECO:0000313" key="6">
    <source>
        <dbReference type="EMBL" id="GFU38049.1"/>
    </source>
</evidence>
<feature type="domain" description="Caspase family p10" evidence="4">
    <location>
        <begin position="269"/>
        <end position="335"/>
    </location>
</feature>
<keyword evidence="2" id="KW-0053">Apoptosis</keyword>
<dbReference type="GO" id="GO:0005737">
    <property type="term" value="C:cytoplasm"/>
    <property type="evidence" value="ECO:0007669"/>
    <property type="project" value="UniProtKB-ARBA"/>
</dbReference>
<dbReference type="GO" id="GO:0006508">
    <property type="term" value="P:proteolysis"/>
    <property type="evidence" value="ECO:0007669"/>
    <property type="project" value="InterPro"/>
</dbReference>
<dbReference type="Pfam" id="PF00656">
    <property type="entry name" value="Peptidase_C14"/>
    <property type="match status" value="1"/>
</dbReference>
<dbReference type="GO" id="GO:0051604">
    <property type="term" value="P:protein maturation"/>
    <property type="evidence" value="ECO:0007669"/>
    <property type="project" value="UniProtKB-ARBA"/>
</dbReference>
<dbReference type="OrthoDB" id="6433348at2759"/>
<sequence length="590" mass="68607">MDECCMRSGDTSATLCNPGYFVIKRVRSCLISFAWSSFVTLNREIQMNAIDSDPVDFGDVNQQLNGSSINSLSFNNDCASFQKYISTIFDPTYQEFKEVKCGDCYIFNYQIFERNSPRPESEKDAERLEHDFKELNFDVYKFENLSKSETVTVLEAVSKRDHSQKRYFVCCILTHGDQEKLCMRDKSIDVIDIFNHFTRLSCPSLSGKPKIFIIQACRGLKYETEVSANYADCFSIEGSQDYLDFLIVNSTYYGTVSFKSSDEEHAVYRGSFFIDELCRSLEQFSGELELLQILTIVNYRVSHLFVSRSREKEKNRKKQMPCFTSRLRSEIKFNKTITPFVSPETRYFDQRRKKSRLGLESTENPLFDLKWYQLQNPEGILFLSISNRNIDQRLEMAASTLWSYFADRKYSRKAPQKCRFKRSEIMKFLNQNQNPSETNCLICFIGGFSRNGRILDAEERKISKENIIKTCESLTGKPKIFIYLLYELSGEETVSTDGRHNTNIIPYHADILEICITITEWKQAVGAMKTFCQILEHNSSEDFVNLMAKLNRELVEKHNFFEVPENQANDKYNRSTFVVTSTLTRSLFLP</sequence>
<dbReference type="Gene3D" id="3.30.70.1470">
    <property type="entry name" value="Caspase-like"/>
    <property type="match status" value="1"/>
</dbReference>
<evidence type="ECO:0000256" key="1">
    <source>
        <dbReference type="ARBA" id="ARBA00010134"/>
    </source>
</evidence>
<evidence type="ECO:0000256" key="3">
    <source>
        <dbReference type="RuleBase" id="RU003971"/>
    </source>
</evidence>
<dbReference type="PROSITE" id="PS50207">
    <property type="entry name" value="CASPASE_P10"/>
    <property type="match status" value="1"/>
</dbReference>
<dbReference type="SMART" id="SM00115">
    <property type="entry name" value="CASc"/>
    <property type="match status" value="1"/>
</dbReference>
<dbReference type="AlphaFoldDB" id="A0A8X6QQ10"/>
<dbReference type="InterPro" id="IPR001309">
    <property type="entry name" value="Pept_C14_p20"/>
</dbReference>
<dbReference type="PROSITE" id="PS50208">
    <property type="entry name" value="CASPASE_P20"/>
    <property type="match status" value="1"/>
</dbReference>
<dbReference type="InterPro" id="IPR002138">
    <property type="entry name" value="Pept_C14_p10"/>
</dbReference>
<keyword evidence="7" id="KW-1185">Reference proteome</keyword>
<dbReference type="Proteomes" id="UP000887013">
    <property type="component" value="Unassembled WGS sequence"/>
</dbReference>
<protein>
    <submittedName>
        <fullName evidence="6">Caspase-3</fullName>
    </submittedName>
</protein>
<evidence type="ECO:0000313" key="7">
    <source>
        <dbReference type="Proteomes" id="UP000887013"/>
    </source>
</evidence>
<gene>
    <name evidence="6" type="primary">CASP3</name>
    <name evidence="6" type="ORF">NPIL_569561</name>
</gene>
<dbReference type="InterPro" id="IPR033139">
    <property type="entry name" value="Caspase_cys_AS"/>
</dbReference>
<dbReference type="EMBL" id="BMAW01131133">
    <property type="protein sequence ID" value="GFU38049.1"/>
    <property type="molecule type" value="Genomic_DNA"/>
</dbReference>
<evidence type="ECO:0000259" key="4">
    <source>
        <dbReference type="PROSITE" id="PS50207"/>
    </source>
</evidence>